<keyword evidence="8" id="KW-1185">Reference proteome</keyword>
<comment type="similarity">
    <text evidence="1">Belongs to the sigma-70 factor family. ECF subfamily.</text>
</comment>
<dbReference type="InterPro" id="IPR039425">
    <property type="entry name" value="RNA_pol_sigma-70-like"/>
</dbReference>
<gene>
    <name evidence="7" type="ORF">GCM10009097_31860</name>
</gene>
<sequence length="179" mass="19646">MDTISIAASTRAHLVGNYARLRQRLARRLGCVDLAADCLHDVWLKLSRPVEADVANADAYVWRMLCHTATDHLRSQRPSVSLDDPDIDALGLADAGRGPQAAVEARSELARLDRALEGLSRRQRAVLIAVRVEQRSRRDVADWLGVSIRTVDTALHEALAHCSAYCGRKGTDSALSILE</sequence>
<dbReference type="InterPro" id="IPR013249">
    <property type="entry name" value="RNA_pol_sigma70_r4_t2"/>
</dbReference>
<dbReference type="InterPro" id="IPR007627">
    <property type="entry name" value="RNA_pol_sigma70_r2"/>
</dbReference>
<evidence type="ECO:0000259" key="6">
    <source>
        <dbReference type="Pfam" id="PF08281"/>
    </source>
</evidence>
<dbReference type="Pfam" id="PF04542">
    <property type="entry name" value="Sigma70_r2"/>
    <property type="match status" value="1"/>
</dbReference>
<dbReference type="InterPro" id="IPR014284">
    <property type="entry name" value="RNA_pol_sigma-70_dom"/>
</dbReference>
<dbReference type="Proteomes" id="UP001501706">
    <property type="component" value="Unassembled WGS sequence"/>
</dbReference>
<dbReference type="SUPFAM" id="SSF88659">
    <property type="entry name" value="Sigma3 and sigma4 domains of RNA polymerase sigma factors"/>
    <property type="match status" value="1"/>
</dbReference>
<dbReference type="InterPro" id="IPR013325">
    <property type="entry name" value="RNA_pol_sigma_r2"/>
</dbReference>
<keyword evidence="2" id="KW-0805">Transcription regulation</keyword>
<dbReference type="InterPro" id="IPR013324">
    <property type="entry name" value="RNA_pol_sigma_r3/r4-like"/>
</dbReference>
<evidence type="ECO:0008006" key="9">
    <source>
        <dbReference type="Google" id="ProtNLM"/>
    </source>
</evidence>
<dbReference type="RefSeq" id="WP_087836706.1">
    <property type="nucleotide sequence ID" value="NZ_BAAAEN010000012.1"/>
</dbReference>
<evidence type="ECO:0000256" key="2">
    <source>
        <dbReference type="ARBA" id="ARBA00023015"/>
    </source>
</evidence>
<feature type="domain" description="RNA polymerase sigma factor 70 region 4 type 2" evidence="6">
    <location>
        <begin position="110"/>
        <end position="162"/>
    </location>
</feature>
<reference evidence="7 8" key="1">
    <citation type="journal article" date="2019" name="Int. J. Syst. Evol. Microbiol.">
        <title>The Global Catalogue of Microorganisms (GCM) 10K type strain sequencing project: providing services to taxonomists for standard genome sequencing and annotation.</title>
        <authorList>
            <consortium name="The Broad Institute Genomics Platform"/>
            <consortium name="The Broad Institute Genome Sequencing Center for Infectious Disease"/>
            <person name="Wu L."/>
            <person name="Ma J."/>
        </authorList>
    </citation>
    <scope>NUCLEOTIDE SEQUENCE [LARGE SCALE GENOMIC DNA]</scope>
    <source>
        <strain evidence="7 8">JCM 14330</strain>
    </source>
</reference>
<dbReference type="Pfam" id="PF08281">
    <property type="entry name" value="Sigma70_r4_2"/>
    <property type="match status" value="1"/>
</dbReference>
<dbReference type="Gene3D" id="1.10.10.10">
    <property type="entry name" value="Winged helix-like DNA-binding domain superfamily/Winged helix DNA-binding domain"/>
    <property type="match status" value="1"/>
</dbReference>
<name>A0ABN1C5G6_9BURK</name>
<proteinExistence type="inferred from homology"/>
<dbReference type="SUPFAM" id="SSF88946">
    <property type="entry name" value="Sigma2 domain of RNA polymerase sigma factors"/>
    <property type="match status" value="1"/>
</dbReference>
<protein>
    <recommendedName>
        <fullName evidence="9">RNA polymerase sigma-70 factor, ECF subfamily</fullName>
    </recommendedName>
</protein>
<dbReference type="NCBIfam" id="TIGR02937">
    <property type="entry name" value="sigma70-ECF"/>
    <property type="match status" value="1"/>
</dbReference>
<evidence type="ECO:0000313" key="8">
    <source>
        <dbReference type="Proteomes" id="UP001501706"/>
    </source>
</evidence>
<evidence type="ECO:0000313" key="7">
    <source>
        <dbReference type="EMBL" id="GAA0512187.1"/>
    </source>
</evidence>
<feature type="domain" description="RNA polymerase sigma-70 region 2" evidence="5">
    <location>
        <begin position="17"/>
        <end position="77"/>
    </location>
</feature>
<dbReference type="InterPro" id="IPR036388">
    <property type="entry name" value="WH-like_DNA-bd_sf"/>
</dbReference>
<dbReference type="PANTHER" id="PTHR43133:SF63">
    <property type="entry name" value="RNA POLYMERASE SIGMA FACTOR FECI-RELATED"/>
    <property type="match status" value="1"/>
</dbReference>
<organism evidence="7 8">
    <name type="scientific">Pigmentiphaga daeguensis</name>
    <dbReference type="NCBI Taxonomy" id="414049"/>
    <lineage>
        <taxon>Bacteria</taxon>
        <taxon>Pseudomonadati</taxon>
        <taxon>Pseudomonadota</taxon>
        <taxon>Betaproteobacteria</taxon>
        <taxon>Burkholderiales</taxon>
        <taxon>Alcaligenaceae</taxon>
        <taxon>Pigmentiphaga</taxon>
    </lineage>
</organism>
<accession>A0ABN1C5G6</accession>
<comment type="caution">
    <text evidence="7">The sequence shown here is derived from an EMBL/GenBank/DDBJ whole genome shotgun (WGS) entry which is preliminary data.</text>
</comment>
<keyword evidence="3" id="KW-0731">Sigma factor</keyword>
<dbReference type="PANTHER" id="PTHR43133">
    <property type="entry name" value="RNA POLYMERASE ECF-TYPE SIGMA FACTO"/>
    <property type="match status" value="1"/>
</dbReference>
<evidence type="ECO:0000256" key="3">
    <source>
        <dbReference type="ARBA" id="ARBA00023082"/>
    </source>
</evidence>
<dbReference type="Gene3D" id="1.10.1740.10">
    <property type="match status" value="1"/>
</dbReference>
<evidence type="ECO:0000256" key="4">
    <source>
        <dbReference type="ARBA" id="ARBA00023163"/>
    </source>
</evidence>
<keyword evidence="4" id="KW-0804">Transcription</keyword>
<dbReference type="EMBL" id="BAAAEN010000012">
    <property type="protein sequence ID" value="GAA0512187.1"/>
    <property type="molecule type" value="Genomic_DNA"/>
</dbReference>
<evidence type="ECO:0000256" key="1">
    <source>
        <dbReference type="ARBA" id="ARBA00010641"/>
    </source>
</evidence>
<evidence type="ECO:0000259" key="5">
    <source>
        <dbReference type="Pfam" id="PF04542"/>
    </source>
</evidence>